<keyword evidence="5" id="KW-0472">Membrane</keyword>
<protein>
    <submittedName>
        <fullName evidence="7">RNF122 protein</fullName>
    </submittedName>
</protein>
<feature type="domain" description="RING-type" evidence="6">
    <location>
        <begin position="155"/>
        <end position="199"/>
    </location>
</feature>
<dbReference type="InterPro" id="IPR052788">
    <property type="entry name" value="RING-type_E3_ligase_ATL"/>
</dbReference>
<evidence type="ECO:0000256" key="2">
    <source>
        <dbReference type="ARBA" id="ARBA00022771"/>
    </source>
</evidence>
<evidence type="ECO:0000259" key="6">
    <source>
        <dbReference type="PROSITE" id="PS50089"/>
    </source>
</evidence>
<keyword evidence="5" id="KW-1133">Transmembrane helix</keyword>
<dbReference type="EMBL" id="CAJNJA010011409">
    <property type="protein sequence ID" value="CAE7272025.1"/>
    <property type="molecule type" value="Genomic_DNA"/>
</dbReference>
<feature type="transmembrane region" description="Helical" evidence="5">
    <location>
        <begin position="57"/>
        <end position="80"/>
    </location>
</feature>
<dbReference type="OrthoDB" id="21204at2759"/>
<keyword evidence="8" id="KW-1185">Reference proteome</keyword>
<sequence>MEELRRMESRRAAAIPADDLSGAPLSVRLLLASSVVLMILGLFFMACYAVLPSGAMVQELMFALVCMTFLTGSLSWMALVRCHLHQQATRQEEKEVSRNSHEHVWASMPFQSLATGRPEFRLMQVGVAAGTARPTKKVLQKADVLPTQTWVQQTCLCCLEDFKGPDVISLLPCGHIYHEACLMEWFTARRSSGSCPVCRQHAEMV</sequence>
<dbReference type="InterPro" id="IPR013083">
    <property type="entry name" value="Znf_RING/FYVE/PHD"/>
</dbReference>
<dbReference type="Gene3D" id="3.30.40.10">
    <property type="entry name" value="Zinc/RING finger domain, C3HC4 (zinc finger)"/>
    <property type="match status" value="1"/>
</dbReference>
<accession>A0A812MJZ9</accession>
<keyword evidence="3" id="KW-0862">Zinc</keyword>
<keyword evidence="5" id="KW-0812">Transmembrane</keyword>
<name>A0A812MJZ9_9DINO</name>
<keyword evidence="2 4" id="KW-0863">Zinc-finger</keyword>
<evidence type="ECO:0000313" key="8">
    <source>
        <dbReference type="Proteomes" id="UP000601435"/>
    </source>
</evidence>
<organism evidence="7 8">
    <name type="scientific">Symbiodinium necroappetens</name>
    <dbReference type="NCBI Taxonomy" id="1628268"/>
    <lineage>
        <taxon>Eukaryota</taxon>
        <taxon>Sar</taxon>
        <taxon>Alveolata</taxon>
        <taxon>Dinophyceae</taxon>
        <taxon>Suessiales</taxon>
        <taxon>Symbiodiniaceae</taxon>
        <taxon>Symbiodinium</taxon>
    </lineage>
</organism>
<dbReference type="AlphaFoldDB" id="A0A812MJZ9"/>
<dbReference type="SMART" id="SM00184">
    <property type="entry name" value="RING"/>
    <property type="match status" value="1"/>
</dbReference>
<feature type="transmembrane region" description="Helical" evidence="5">
    <location>
        <begin position="29"/>
        <end position="51"/>
    </location>
</feature>
<proteinExistence type="predicted"/>
<dbReference type="Pfam" id="PF13639">
    <property type="entry name" value="zf-RING_2"/>
    <property type="match status" value="1"/>
</dbReference>
<evidence type="ECO:0000313" key="7">
    <source>
        <dbReference type="EMBL" id="CAE7272025.1"/>
    </source>
</evidence>
<gene>
    <name evidence="7" type="primary">RNF122</name>
    <name evidence="7" type="ORF">SNEC2469_LOCUS6533</name>
</gene>
<dbReference type="PANTHER" id="PTHR45798:SF97">
    <property type="entry name" value="ALCOHOL-SENSITIVE RING FINGER PROTEIN 1"/>
    <property type="match status" value="1"/>
</dbReference>
<dbReference type="SUPFAM" id="SSF57850">
    <property type="entry name" value="RING/U-box"/>
    <property type="match status" value="1"/>
</dbReference>
<dbReference type="Proteomes" id="UP000601435">
    <property type="component" value="Unassembled WGS sequence"/>
</dbReference>
<keyword evidence="1" id="KW-0479">Metal-binding</keyword>
<evidence type="ECO:0000256" key="5">
    <source>
        <dbReference type="SAM" id="Phobius"/>
    </source>
</evidence>
<evidence type="ECO:0000256" key="4">
    <source>
        <dbReference type="PROSITE-ProRule" id="PRU00175"/>
    </source>
</evidence>
<comment type="caution">
    <text evidence="7">The sequence shown here is derived from an EMBL/GenBank/DDBJ whole genome shotgun (WGS) entry which is preliminary data.</text>
</comment>
<dbReference type="InterPro" id="IPR001841">
    <property type="entry name" value="Znf_RING"/>
</dbReference>
<reference evidence="7" key="1">
    <citation type="submission" date="2021-02" db="EMBL/GenBank/DDBJ databases">
        <authorList>
            <person name="Dougan E. K."/>
            <person name="Rhodes N."/>
            <person name="Thang M."/>
            <person name="Chan C."/>
        </authorList>
    </citation>
    <scope>NUCLEOTIDE SEQUENCE</scope>
</reference>
<dbReference type="GO" id="GO:0008270">
    <property type="term" value="F:zinc ion binding"/>
    <property type="evidence" value="ECO:0007669"/>
    <property type="project" value="UniProtKB-KW"/>
</dbReference>
<dbReference type="PROSITE" id="PS50089">
    <property type="entry name" value="ZF_RING_2"/>
    <property type="match status" value="1"/>
</dbReference>
<evidence type="ECO:0000256" key="1">
    <source>
        <dbReference type="ARBA" id="ARBA00022723"/>
    </source>
</evidence>
<evidence type="ECO:0000256" key="3">
    <source>
        <dbReference type="ARBA" id="ARBA00022833"/>
    </source>
</evidence>
<dbReference type="PANTHER" id="PTHR45798">
    <property type="entry name" value="RING-H2 FINGER PROTEIN ATL61-RELATED-RELATED"/>
    <property type="match status" value="1"/>
</dbReference>